<evidence type="ECO:0008006" key="5">
    <source>
        <dbReference type="Google" id="ProtNLM"/>
    </source>
</evidence>
<sequence length="204" mass="21720">MKKNKIAKLIAIAFVMTGSVPTITSAATLVNVELVSTGSSIAYNNVMAGPYVIEVDGVPIDALCDDFNTESFVGQTWQAWLYSPAEIAAGAGKFASEGMYEEIGWLFGQTDSMTSYEQARAQSAIWNMTGAGPVLDVLATSYFTQATDGTHNAFNPNMWVLTANPLGASQEFLLKIPQVPLPASVWLFGAGFLGLVGVARVHNS</sequence>
<reference evidence="3 4" key="1">
    <citation type="journal article" date="2016" name="Nat. Commun.">
        <title>Thousands of microbial genomes shed light on interconnected biogeochemical processes in an aquifer system.</title>
        <authorList>
            <person name="Anantharaman K."/>
            <person name="Brown C.T."/>
            <person name="Hug L.A."/>
            <person name="Sharon I."/>
            <person name="Castelle C.J."/>
            <person name="Probst A.J."/>
            <person name="Thomas B.C."/>
            <person name="Singh A."/>
            <person name="Wilkins M.J."/>
            <person name="Karaoz U."/>
            <person name="Brodie E.L."/>
            <person name="Williams K.H."/>
            <person name="Hubbard S.S."/>
            <person name="Banfield J.F."/>
        </authorList>
    </citation>
    <scope>NUCLEOTIDE SEQUENCE [LARGE SCALE GENOMIC DNA]</scope>
</reference>
<dbReference type="NCBIfam" id="TIGR03370">
    <property type="entry name" value="VPLPA-CTERM"/>
    <property type="match status" value="1"/>
</dbReference>
<accession>A0A1G2SJ22</accession>
<keyword evidence="1" id="KW-0472">Membrane</keyword>
<name>A0A1G2SJ22_9BACT</name>
<comment type="caution">
    <text evidence="3">The sequence shown here is derived from an EMBL/GenBank/DDBJ whole genome shotgun (WGS) entry which is preliminary data.</text>
</comment>
<keyword evidence="1" id="KW-0812">Transmembrane</keyword>
<evidence type="ECO:0000256" key="1">
    <source>
        <dbReference type="SAM" id="Phobius"/>
    </source>
</evidence>
<feature type="transmembrane region" description="Helical" evidence="1">
    <location>
        <begin position="183"/>
        <end position="201"/>
    </location>
</feature>
<dbReference type="STRING" id="1802730.A2591_01940"/>
<protein>
    <recommendedName>
        <fullName evidence="5">Thioester domain-containing protein</fullName>
    </recommendedName>
</protein>
<keyword evidence="2" id="KW-0732">Signal</keyword>
<feature type="chain" id="PRO_5009584439" description="Thioester domain-containing protein" evidence="2">
    <location>
        <begin position="27"/>
        <end position="204"/>
    </location>
</feature>
<evidence type="ECO:0000256" key="2">
    <source>
        <dbReference type="SAM" id="SignalP"/>
    </source>
</evidence>
<dbReference type="InterPro" id="IPR022472">
    <property type="entry name" value="VPLPA-CTERM"/>
</dbReference>
<evidence type="ECO:0000313" key="4">
    <source>
        <dbReference type="Proteomes" id="UP000178168"/>
    </source>
</evidence>
<proteinExistence type="predicted"/>
<feature type="signal peptide" evidence="2">
    <location>
        <begin position="1"/>
        <end position="26"/>
    </location>
</feature>
<dbReference type="EMBL" id="MHUZ01000031">
    <property type="protein sequence ID" value="OHA85073.1"/>
    <property type="molecule type" value="Genomic_DNA"/>
</dbReference>
<dbReference type="Proteomes" id="UP000178168">
    <property type="component" value="Unassembled WGS sequence"/>
</dbReference>
<organism evidence="3 4">
    <name type="scientific">Candidatus Yonathbacteria bacterium RIFOXYD1_FULL_52_36</name>
    <dbReference type="NCBI Taxonomy" id="1802730"/>
    <lineage>
        <taxon>Bacteria</taxon>
        <taxon>Candidatus Yonathiibacteriota</taxon>
    </lineage>
</organism>
<gene>
    <name evidence="3" type="ORF">A2591_01940</name>
</gene>
<keyword evidence="1" id="KW-1133">Transmembrane helix</keyword>
<dbReference type="AlphaFoldDB" id="A0A1G2SJ22"/>
<evidence type="ECO:0000313" key="3">
    <source>
        <dbReference type="EMBL" id="OHA85073.1"/>
    </source>
</evidence>